<dbReference type="PANTHER" id="PTHR43745:SF2">
    <property type="entry name" value="NITROREDUCTASE MJ1384-RELATED"/>
    <property type="match status" value="1"/>
</dbReference>
<dbReference type="EMBL" id="AOLZ01000031">
    <property type="protein sequence ID" value="EMA34632.1"/>
    <property type="molecule type" value="Genomic_DNA"/>
</dbReference>
<sequence>MGALEYHERTKHSPRSVRAAGPGLDFENKPRPYKVYTDRPTEPLAERIRPPQQPALAAIAEPTPDGWRAVVDDPADDARVGPDRETVTTCCYYAAGITKEIALRDRTKPFRAAATTGALYHVDLYVVCGDLEGTGRAGAVPRGLPAGVYHFDPRTCSLDVLREGDYRGALAAASGDDAVADAPLSVVATSTWWRNAWKYEDRTFRHAFWDSGTTLANLLAVAHALDYRAEVVAGFADRPVAELLGVDPDREAPLEIVPIGTGDAAPAAPALEPIDPETEPLSPNEREFPLIQEAWRAGTLEDGDDARAWRETGPAEPIGTREPGDGDRIPLEPVDAETASSRPLHRTIRRRGSCREYEREPISFRKLSTVLDRAVRGVPMDVRRESSTPRTGTAGAGRNGDPDEASGDTASAERHARRGADPPLSFVDAYLVVNAVDGLPSGAYHYHPRAGELELLRAGEFRQEAAHLALDQPLGGDAAVCLAFLTDLEEVVDAFGDRGYRVAQLEAALTAGRLYLGTYAHRRLGGTGLTFYDDVVSDFFAPRATEQTPAFFYTMGRPA</sequence>
<dbReference type="eggNOG" id="arCOG00298">
    <property type="taxonomic scope" value="Archaea"/>
</dbReference>
<name>M0LM34_NATLA</name>
<feature type="compositionally biased region" description="Basic and acidic residues" evidence="1">
    <location>
        <begin position="411"/>
        <end position="420"/>
    </location>
</feature>
<feature type="domain" description="Nitroreductase" evidence="2">
    <location>
        <begin position="170"/>
        <end position="260"/>
    </location>
</feature>
<reference evidence="3" key="3">
    <citation type="submission" date="2017-01" db="EMBL/GenBank/DDBJ databases">
        <authorList>
            <person name="Mah S.A."/>
            <person name="Swanson W.J."/>
            <person name="Moy G.W."/>
            <person name="Vacquier V.D."/>
        </authorList>
    </citation>
    <scope>NUCLEOTIDE SEQUENCE</scope>
    <source>
        <strain evidence="3">AJ5</strain>
    </source>
</reference>
<dbReference type="SUPFAM" id="SSF55469">
    <property type="entry name" value="FMN-dependent nitroreductase-like"/>
    <property type="match status" value="2"/>
</dbReference>
<dbReference type="EMBL" id="CP019285">
    <property type="protein sequence ID" value="APW96922.1"/>
    <property type="molecule type" value="Genomic_DNA"/>
</dbReference>
<keyword evidence="5" id="KW-1185">Reference proteome</keyword>
<dbReference type="InterPro" id="IPR052544">
    <property type="entry name" value="Bacteriocin_Proc_Enz"/>
</dbReference>
<protein>
    <submittedName>
        <fullName evidence="3 4">Dehydrogenase</fullName>
    </submittedName>
</protein>
<evidence type="ECO:0000313" key="3">
    <source>
        <dbReference type="EMBL" id="APW96922.1"/>
    </source>
</evidence>
<dbReference type="CDD" id="cd02142">
    <property type="entry name" value="McbC_SagB-like_oxidoreductase"/>
    <property type="match status" value="2"/>
</dbReference>
<dbReference type="NCBIfam" id="TIGR03605">
    <property type="entry name" value="antibiot_sagB"/>
    <property type="match status" value="1"/>
</dbReference>
<dbReference type="Gene3D" id="3.40.109.10">
    <property type="entry name" value="NADH Oxidase"/>
    <property type="match status" value="2"/>
</dbReference>
<reference evidence="3 6" key="1">
    <citation type="journal article" date="2011" name="J. Bacteriol.">
        <title>Genome sequence of Halobiforma lacisalsi AJ5, an extremely halophilic archaeon which harbors a bop gene.</title>
        <authorList>
            <person name="Jiang X."/>
            <person name="Wang S."/>
            <person name="Cheng H."/>
            <person name="Huo Y."/>
            <person name="Zhang X."/>
            <person name="Zhu X."/>
            <person name="Han X."/>
            <person name="Ni P."/>
            <person name="Wu M."/>
        </authorList>
    </citation>
    <scope>NUCLEOTIDE SEQUENCE [LARGE SCALE GENOMIC DNA]</scope>
    <source>
        <strain evidence="3 6">AJ5</strain>
    </source>
</reference>
<dbReference type="KEGG" id="hlc:CHINAEXTREME03670"/>
<accession>M0LM34</accession>
<evidence type="ECO:0000256" key="1">
    <source>
        <dbReference type="SAM" id="MobiDB-lite"/>
    </source>
</evidence>
<dbReference type="Proteomes" id="UP000186547">
    <property type="component" value="Chromosome"/>
</dbReference>
<evidence type="ECO:0000313" key="6">
    <source>
        <dbReference type="Proteomes" id="UP000186547"/>
    </source>
</evidence>
<proteinExistence type="predicted"/>
<dbReference type="AlphaFoldDB" id="M0LM34"/>
<feature type="region of interest" description="Disordered" evidence="1">
    <location>
        <begin position="1"/>
        <end position="37"/>
    </location>
</feature>
<reference evidence="4 5" key="2">
    <citation type="journal article" date="2014" name="PLoS Genet.">
        <title>Phylogenetically driven sequencing of extremely halophilic archaea reveals strategies for static and dynamic osmo-response.</title>
        <authorList>
            <person name="Becker E.A."/>
            <person name="Seitzer P.M."/>
            <person name="Tritt A."/>
            <person name="Larsen D."/>
            <person name="Krusor M."/>
            <person name="Yao A.I."/>
            <person name="Wu D."/>
            <person name="Madern D."/>
            <person name="Eisen J.A."/>
            <person name="Darling A.E."/>
            <person name="Facciotti M.T."/>
        </authorList>
    </citation>
    <scope>NUCLEOTIDE SEQUENCE [LARGE SCALE GENOMIC DNA]</scope>
    <source>
        <strain evidence="4 5">AJ5</strain>
    </source>
</reference>
<dbReference type="InterPro" id="IPR000415">
    <property type="entry name" value="Nitroreductase-like"/>
</dbReference>
<evidence type="ECO:0000259" key="2">
    <source>
        <dbReference type="Pfam" id="PF00881"/>
    </source>
</evidence>
<evidence type="ECO:0000313" key="4">
    <source>
        <dbReference type="EMBL" id="EMA34632.1"/>
    </source>
</evidence>
<feature type="region of interest" description="Disordered" evidence="1">
    <location>
        <begin position="378"/>
        <end position="420"/>
    </location>
</feature>
<dbReference type="STRING" id="358396.CHINAEXTREME_03670"/>
<dbReference type="Proteomes" id="UP000011555">
    <property type="component" value="Unassembled WGS sequence"/>
</dbReference>
<dbReference type="Pfam" id="PF00881">
    <property type="entry name" value="Nitroreductase"/>
    <property type="match status" value="1"/>
</dbReference>
<dbReference type="PANTHER" id="PTHR43745">
    <property type="entry name" value="NITROREDUCTASE MJ1384-RELATED"/>
    <property type="match status" value="1"/>
</dbReference>
<dbReference type="GO" id="GO:0016491">
    <property type="term" value="F:oxidoreductase activity"/>
    <property type="evidence" value="ECO:0007669"/>
    <property type="project" value="InterPro"/>
</dbReference>
<feature type="compositionally biased region" description="Basic and acidic residues" evidence="1">
    <location>
        <begin position="26"/>
        <end position="37"/>
    </location>
</feature>
<dbReference type="PATRIC" id="fig|358396.7.peg.1395"/>
<organism evidence="4 5">
    <name type="scientific">Natronobacterium lacisalsi AJ5</name>
    <dbReference type="NCBI Taxonomy" id="358396"/>
    <lineage>
        <taxon>Archaea</taxon>
        <taxon>Methanobacteriati</taxon>
        <taxon>Methanobacteriota</taxon>
        <taxon>Stenosarchaea group</taxon>
        <taxon>Halobacteria</taxon>
        <taxon>Halobacteriales</taxon>
        <taxon>Natrialbaceae</taxon>
        <taxon>Natronobacterium</taxon>
    </lineage>
</organism>
<dbReference type="InterPro" id="IPR029479">
    <property type="entry name" value="Nitroreductase"/>
</dbReference>
<gene>
    <name evidence="4" type="ORF">C445_06910</name>
    <name evidence="3" type="ORF">CHINAEXTREME_03670</name>
</gene>
<feature type="region of interest" description="Disordered" evidence="1">
    <location>
        <begin position="307"/>
        <end position="347"/>
    </location>
</feature>
<evidence type="ECO:0000313" key="5">
    <source>
        <dbReference type="Proteomes" id="UP000011555"/>
    </source>
</evidence>
<dbReference type="InterPro" id="IPR020051">
    <property type="entry name" value="SagB-type_dehydrogenase"/>
</dbReference>